<accession>A0A7G9FQK6</accession>
<dbReference type="InterPro" id="IPR018076">
    <property type="entry name" value="T2SS_GspF_dom"/>
</dbReference>
<dbReference type="InterPro" id="IPR042094">
    <property type="entry name" value="T2SS_GspF_sf"/>
</dbReference>
<keyword evidence="6 7" id="KW-0472">Membrane</keyword>
<dbReference type="GO" id="GO:0005886">
    <property type="term" value="C:plasma membrane"/>
    <property type="evidence" value="ECO:0007669"/>
    <property type="project" value="UniProtKB-SubCell"/>
</dbReference>
<evidence type="ECO:0000256" key="1">
    <source>
        <dbReference type="ARBA" id="ARBA00004651"/>
    </source>
</evidence>
<dbReference type="Pfam" id="PF00482">
    <property type="entry name" value="T2SSF"/>
    <property type="match status" value="2"/>
</dbReference>
<feature type="domain" description="Type II secretion system protein GspF" evidence="8">
    <location>
        <begin position="62"/>
        <end position="186"/>
    </location>
</feature>
<evidence type="ECO:0000259" key="8">
    <source>
        <dbReference type="Pfam" id="PF00482"/>
    </source>
</evidence>
<feature type="transmembrane region" description="Helical" evidence="7">
    <location>
        <begin position="164"/>
        <end position="185"/>
    </location>
</feature>
<protein>
    <submittedName>
        <fullName evidence="9">Type II secretion system F family protein</fullName>
    </submittedName>
</protein>
<feature type="domain" description="Type II secretion system protein GspF" evidence="8">
    <location>
        <begin position="265"/>
        <end position="387"/>
    </location>
</feature>
<dbReference type="RefSeq" id="WP_117780209.1">
    <property type="nucleotide sequence ID" value="NZ_CP060632.1"/>
</dbReference>
<feature type="transmembrane region" description="Helical" evidence="7">
    <location>
        <begin position="216"/>
        <end position="239"/>
    </location>
</feature>
<dbReference type="Gene3D" id="1.20.81.30">
    <property type="entry name" value="Type II secretion system (T2SS), domain F"/>
    <property type="match status" value="2"/>
</dbReference>
<organism evidence="9 10">
    <name type="scientific">Wujia chipingensis</name>
    <dbReference type="NCBI Taxonomy" id="2763670"/>
    <lineage>
        <taxon>Bacteria</taxon>
        <taxon>Bacillati</taxon>
        <taxon>Bacillota</taxon>
        <taxon>Clostridia</taxon>
        <taxon>Lachnospirales</taxon>
        <taxon>Lachnospiraceae</taxon>
        <taxon>Wujia</taxon>
    </lineage>
</organism>
<feature type="transmembrane region" description="Helical" evidence="7">
    <location>
        <begin position="368"/>
        <end position="389"/>
    </location>
</feature>
<dbReference type="Proteomes" id="UP000515819">
    <property type="component" value="Chromosome"/>
</dbReference>
<evidence type="ECO:0000313" key="10">
    <source>
        <dbReference type="Proteomes" id="UP000515819"/>
    </source>
</evidence>
<evidence type="ECO:0000256" key="4">
    <source>
        <dbReference type="ARBA" id="ARBA00022692"/>
    </source>
</evidence>
<keyword evidence="10" id="KW-1185">Reference proteome</keyword>
<dbReference type="InterPro" id="IPR003004">
    <property type="entry name" value="GspF/PilC"/>
</dbReference>
<evidence type="ECO:0000256" key="5">
    <source>
        <dbReference type="ARBA" id="ARBA00022989"/>
    </source>
</evidence>
<keyword evidence="4 7" id="KW-0812">Transmembrane</keyword>
<sequence>MVTYKYRAQDENGKMISGTMQAADELDLHERLKQEKKYLIQAKAQADKNNTKRLKSNAISDFAKNIGELLGAGVTLVKALRIISEDESIKPKEREVYVGLSKQVRSGVPLSEAMLASGDAFPPLFINMIKSAESSGSMDKIALQMSVHYEKEYRLNQKVKSSMTYPKILCVLIVVVVAIIMGYVIPQFKDLFSQMDTLPTSTTILLGISNFVKNKWYVLIIAAVVLYIFFRVLCAIPGIRYAKDKLELKLPVIGKLRRVIYTARFARTLSSLYSAGISIINCLQIARNTIGNSYIERQFDQVIADVRAGMNLSESLDRVDGFTKKLSSSVAVGEETGALDTMLVSIANQMEYDSEVAMNKLVSYLEPAMIVVMAAVVGFVIISVIQPIYGSYATIANSY</sequence>
<evidence type="ECO:0000256" key="2">
    <source>
        <dbReference type="ARBA" id="ARBA00005745"/>
    </source>
</evidence>
<keyword evidence="3" id="KW-1003">Cell membrane</keyword>
<evidence type="ECO:0000313" key="9">
    <source>
        <dbReference type="EMBL" id="QNM00838.1"/>
    </source>
</evidence>
<dbReference type="PRINTS" id="PR00812">
    <property type="entry name" value="BCTERIALGSPF"/>
</dbReference>
<evidence type="ECO:0000256" key="6">
    <source>
        <dbReference type="ARBA" id="ARBA00023136"/>
    </source>
</evidence>
<comment type="subcellular location">
    <subcellularLocation>
        <location evidence="1">Cell membrane</location>
        <topology evidence="1">Multi-pass membrane protein</topology>
    </subcellularLocation>
</comment>
<comment type="similarity">
    <text evidence="2">Belongs to the GSP F family.</text>
</comment>
<reference evidence="9 10" key="1">
    <citation type="submission" date="2020-08" db="EMBL/GenBank/DDBJ databases">
        <authorList>
            <person name="Liu C."/>
            <person name="Sun Q."/>
        </authorList>
    </citation>
    <scope>NUCLEOTIDE SEQUENCE [LARGE SCALE GENOMIC DNA]</scope>
    <source>
        <strain evidence="9 10">NSJ-4</strain>
    </source>
</reference>
<proteinExistence type="inferred from homology"/>
<evidence type="ECO:0000256" key="7">
    <source>
        <dbReference type="SAM" id="Phobius"/>
    </source>
</evidence>
<dbReference type="PANTHER" id="PTHR30012">
    <property type="entry name" value="GENERAL SECRETION PATHWAY PROTEIN"/>
    <property type="match status" value="1"/>
</dbReference>
<name>A0A7G9FQK6_9FIRM</name>
<gene>
    <name evidence="9" type="ORF">H9Q76_06075</name>
</gene>
<keyword evidence="5 7" id="KW-1133">Transmembrane helix</keyword>
<dbReference type="EMBL" id="CP060632">
    <property type="protein sequence ID" value="QNM00838.1"/>
    <property type="molecule type" value="Genomic_DNA"/>
</dbReference>
<dbReference type="KEGG" id="wcp:H9Q76_06075"/>
<evidence type="ECO:0000256" key="3">
    <source>
        <dbReference type="ARBA" id="ARBA00022475"/>
    </source>
</evidence>
<dbReference type="AlphaFoldDB" id="A0A7G9FQK6"/>
<dbReference type="PANTHER" id="PTHR30012:SF0">
    <property type="entry name" value="TYPE II SECRETION SYSTEM PROTEIN F-RELATED"/>
    <property type="match status" value="1"/>
</dbReference>